<accession>A0A106BXA3</accession>
<dbReference type="RefSeq" id="WP_059747264.1">
    <property type="nucleotide sequence ID" value="NZ_LRDC01000051.1"/>
</dbReference>
<dbReference type="PANTHER" id="PTHR43581:SF2">
    <property type="entry name" value="EXCINUCLEASE ATPASE SUBUNIT"/>
    <property type="match status" value="1"/>
</dbReference>
<dbReference type="Proteomes" id="UP000055702">
    <property type="component" value="Unassembled WGS sequence"/>
</dbReference>
<dbReference type="SMART" id="SM00382">
    <property type="entry name" value="AAA"/>
    <property type="match status" value="1"/>
</dbReference>
<reference evidence="2 3" key="1">
    <citation type="submission" date="2016-01" db="EMBL/GenBank/DDBJ databases">
        <title>Draft genome of the antarctic isolate Shewanella frigidimarina Ag06-30.</title>
        <authorList>
            <person name="Parmeciano Di Noto G."/>
            <person name="Vazquez S."/>
            <person name="Mac Cormack W."/>
            <person name="Iriarte A."/>
            <person name="Quiroga C."/>
        </authorList>
    </citation>
    <scope>NUCLEOTIDE SEQUENCE [LARGE SCALE GENOMIC DNA]</scope>
    <source>
        <strain evidence="2 3">Ag06-30</strain>
    </source>
</reference>
<organism evidence="2">
    <name type="scientific">Shewanella frigidimarina</name>
    <dbReference type="NCBI Taxonomy" id="56812"/>
    <lineage>
        <taxon>Bacteria</taxon>
        <taxon>Pseudomonadati</taxon>
        <taxon>Pseudomonadota</taxon>
        <taxon>Gammaproteobacteria</taxon>
        <taxon>Alteromonadales</taxon>
        <taxon>Shewanellaceae</taxon>
        <taxon>Shewanella</taxon>
    </lineage>
</organism>
<dbReference type="InterPro" id="IPR051396">
    <property type="entry name" value="Bact_Antivir_Def_Nuclease"/>
</dbReference>
<comment type="caution">
    <text evidence="2">The sequence shown here is derived from an EMBL/GenBank/DDBJ whole genome shotgun (WGS) entry which is preliminary data.</text>
</comment>
<dbReference type="Gene3D" id="3.40.50.300">
    <property type="entry name" value="P-loop containing nucleotide triphosphate hydrolases"/>
    <property type="match status" value="2"/>
</dbReference>
<evidence type="ECO:0000259" key="1">
    <source>
        <dbReference type="SMART" id="SM00382"/>
    </source>
</evidence>
<dbReference type="AlphaFoldDB" id="A0A106BXA3"/>
<dbReference type="InterPro" id="IPR027417">
    <property type="entry name" value="P-loop_NTPase"/>
</dbReference>
<feature type="domain" description="AAA+ ATPase" evidence="1">
    <location>
        <begin position="24"/>
        <end position="294"/>
    </location>
</feature>
<dbReference type="EMBL" id="LRDC01000051">
    <property type="protein sequence ID" value="KVX00327.1"/>
    <property type="molecule type" value="Genomic_DNA"/>
</dbReference>
<dbReference type="InterPro" id="IPR041685">
    <property type="entry name" value="AAA_GajA/Old/RecF-like"/>
</dbReference>
<evidence type="ECO:0000313" key="2">
    <source>
        <dbReference type="EMBL" id="KVX00327.1"/>
    </source>
</evidence>
<dbReference type="SUPFAM" id="SSF52540">
    <property type="entry name" value="P-loop containing nucleoside triphosphate hydrolases"/>
    <property type="match status" value="1"/>
</dbReference>
<dbReference type="Pfam" id="PF13175">
    <property type="entry name" value="AAA_15"/>
    <property type="match status" value="1"/>
</dbReference>
<proteinExistence type="predicted"/>
<sequence length="432" mass="49882">MRIESITFHGFQAENRHALVDFSKGNVTVIYGDNGCGKTTFLRAINSFLSQDESSLNSLGIFQIDCTVTEFESISTTIHVRRNDDGFDWSEFEKSPLLNSKSLSLGVERGISTQAMKVEPEALYEFFRMSKFARNFIDDRFEHSSGNIARKQMHDMAEELSFFLRRRNMVRNRSRSPEIDFNISHLYLQSIKIQNIEELLLRRYRLARFSATRKIQSALFDTISVAIDTTASNPSVSMIDNDKLAERLIENKERIIEALDDGDENNFKTRIIDTLNNIEIDDNLNKVLEHSLLSQLFSNMIDELEVEKLLLSSINHLVDRFNTYLIDEKNLVVNDKEVYVEIEGVRHSLNELSSGERHILTFLSLVLFEGSNRHFLIIDEPEISLNIKWQRELMKIFSSLLPTTQIIVASHSPALAKRNPDFLSELFVWREA</sequence>
<dbReference type="PANTHER" id="PTHR43581">
    <property type="entry name" value="ATP/GTP PHOSPHATASE"/>
    <property type="match status" value="1"/>
</dbReference>
<dbReference type="CDD" id="cd00267">
    <property type="entry name" value="ABC_ATPase"/>
    <property type="match status" value="1"/>
</dbReference>
<evidence type="ECO:0000313" key="3">
    <source>
        <dbReference type="Proteomes" id="UP000055702"/>
    </source>
</evidence>
<protein>
    <recommendedName>
        <fullName evidence="1">AAA+ ATPase domain-containing protein</fullName>
    </recommendedName>
</protein>
<name>A0A106BXA3_SHEFR</name>
<gene>
    <name evidence="2" type="ORF">AWJ07_08130</name>
</gene>
<dbReference type="InterPro" id="IPR003593">
    <property type="entry name" value="AAA+_ATPase"/>
</dbReference>